<protein>
    <submittedName>
        <fullName evidence="1">Uncharacterized protein</fullName>
    </submittedName>
</protein>
<accession>T2K099</accession>
<dbReference type="AlphaFoldDB" id="T2K099"/>
<proteinExistence type="predicted"/>
<reference evidence="1 2" key="2">
    <citation type="submission" date="2013-09" db="EMBL/GenBank/DDBJ databases">
        <title>Whole genome comparison of six Crocosphaera watsonii strains with differing phenotypes.</title>
        <authorList>
            <person name="Bench S.R."/>
            <person name="Heller P."/>
            <person name="Frank I."/>
            <person name="Arciniega M."/>
            <person name="Shilova I.N."/>
            <person name="Zehr J.P."/>
        </authorList>
    </citation>
    <scope>NUCLEOTIDE SEQUENCE [LARGE SCALE GENOMIC DNA]</scope>
    <source>
        <strain evidence="1 2">WH 0402</strain>
    </source>
</reference>
<name>T2K099_CROWT</name>
<dbReference type="Proteomes" id="UP000018130">
    <property type="component" value="Unassembled WGS sequence"/>
</dbReference>
<sequence length="117" mass="13270">MNYQLNLINLLLIQRTTKMLLKFFDRGTGKGKAPVEYILKETDAKGIIREPQPELIKGDPQQTINLIDSLNFKHKYRSGVLSFAPEDAPNNEQQQALINSFENVAFAGLDKINMTFS</sequence>
<evidence type="ECO:0000313" key="2">
    <source>
        <dbReference type="Proteomes" id="UP000018130"/>
    </source>
</evidence>
<dbReference type="EMBL" id="CAQN01001176">
    <property type="protein sequence ID" value="CCQ70357.1"/>
    <property type="molecule type" value="Genomic_DNA"/>
</dbReference>
<gene>
    <name evidence="1" type="ORF">CWATWH0402_5305</name>
</gene>
<reference evidence="1 2" key="1">
    <citation type="submission" date="2013-01" db="EMBL/GenBank/DDBJ databases">
        <authorList>
            <person name="Bench S."/>
        </authorList>
    </citation>
    <scope>NUCLEOTIDE SEQUENCE [LARGE SCALE GENOMIC DNA]</scope>
    <source>
        <strain evidence="1 2">WH 0402</strain>
    </source>
</reference>
<comment type="caution">
    <text evidence="1">The sequence shown here is derived from an EMBL/GenBank/DDBJ whole genome shotgun (WGS) entry which is preliminary data.</text>
</comment>
<feature type="non-terminal residue" evidence="1">
    <location>
        <position position="117"/>
    </location>
</feature>
<organism evidence="1 2">
    <name type="scientific">Crocosphaera watsonii WH 0402</name>
    <dbReference type="NCBI Taxonomy" id="1284629"/>
    <lineage>
        <taxon>Bacteria</taxon>
        <taxon>Bacillati</taxon>
        <taxon>Cyanobacteriota</taxon>
        <taxon>Cyanophyceae</taxon>
        <taxon>Oscillatoriophycideae</taxon>
        <taxon>Chroococcales</taxon>
        <taxon>Aphanothecaceae</taxon>
        <taxon>Crocosphaera</taxon>
    </lineage>
</organism>
<evidence type="ECO:0000313" key="1">
    <source>
        <dbReference type="EMBL" id="CCQ70357.1"/>
    </source>
</evidence>